<dbReference type="AlphaFoldDB" id="A0A6B3LU75"/>
<evidence type="ECO:0000256" key="1">
    <source>
        <dbReference type="SAM" id="Phobius"/>
    </source>
</evidence>
<name>A0A6B3LU75_9BACT</name>
<keyword evidence="1" id="KW-0472">Membrane</keyword>
<feature type="transmembrane region" description="Helical" evidence="1">
    <location>
        <begin position="50"/>
        <end position="74"/>
    </location>
</feature>
<dbReference type="EMBL" id="JAAGWD010000003">
    <property type="protein sequence ID" value="NEM97796.1"/>
    <property type="molecule type" value="Genomic_DNA"/>
</dbReference>
<protein>
    <submittedName>
        <fullName evidence="2">Uncharacterized protein</fullName>
    </submittedName>
</protein>
<proteinExistence type="predicted"/>
<accession>A0A6B3LU75</accession>
<evidence type="ECO:0000313" key="3">
    <source>
        <dbReference type="Proteomes" id="UP000474777"/>
    </source>
</evidence>
<feature type="transmembrane region" description="Helical" evidence="1">
    <location>
        <begin position="12"/>
        <end position="38"/>
    </location>
</feature>
<gene>
    <name evidence="2" type="ORF">GXP69_08830</name>
</gene>
<dbReference type="RefSeq" id="WP_163914484.1">
    <property type="nucleotide sequence ID" value="NZ_JAAGWD010000003.1"/>
</dbReference>
<comment type="caution">
    <text evidence="2">The sequence shown here is derived from an EMBL/GenBank/DDBJ whole genome shotgun (WGS) entry which is preliminary data.</text>
</comment>
<evidence type="ECO:0000313" key="2">
    <source>
        <dbReference type="EMBL" id="NEM97796.1"/>
    </source>
</evidence>
<feature type="transmembrane region" description="Helical" evidence="1">
    <location>
        <begin position="86"/>
        <end position="106"/>
    </location>
</feature>
<keyword evidence="1" id="KW-0812">Transmembrane</keyword>
<reference evidence="2 3" key="1">
    <citation type="submission" date="2020-02" db="EMBL/GenBank/DDBJ databases">
        <authorList>
            <person name="Kim M.K."/>
        </authorList>
    </citation>
    <scope>NUCLEOTIDE SEQUENCE [LARGE SCALE GENOMIC DNA]</scope>
    <source>
        <strain evidence="2 3">BT327</strain>
    </source>
</reference>
<keyword evidence="1" id="KW-1133">Transmembrane helix</keyword>
<organism evidence="2 3">
    <name type="scientific">Pontibacter burrus</name>
    <dbReference type="NCBI Taxonomy" id="2704466"/>
    <lineage>
        <taxon>Bacteria</taxon>
        <taxon>Pseudomonadati</taxon>
        <taxon>Bacteroidota</taxon>
        <taxon>Cytophagia</taxon>
        <taxon>Cytophagales</taxon>
        <taxon>Hymenobacteraceae</taxon>
        <taxon>Pontibacter</taxon>
    </lineage>
</organism>
<dbReference type="Proteomes" id="UP000474777">
    <property type="component" value="Unassembled WGS sequence"/>
</dbReference>
<feature type="transmembrane region" description="Helical" evidence="1">
    <location>
        <begin position="112"/>
        <end position="137"/>
    </location>
</feature>
<keyword evidence="3" id="KW-1185">Reference proteome</keyword>
<sequence length="147" mass="16420">MLKLPTKIDNKIILIAPLLLGVYLAVMYPLHIVLLAFISAKFGDSTTNYYPMLTAFILFIASIVLAVFLNKLLLKRHLTYDEKLTASLTSNVAFNFTLALLIYLIGESLLTSFLSLIILSFSGFFVAALATVVIEYLEAKYLQFKSN</sequence>